<evidence type="ECO:0008006" key="3">
    <source>
        <dbReference type="Google" id="ProtNLM"/>
    </source>
</evidence>
<proteinExistence type="predicted"/>
<protein>
    <recommendedName>
        <fullName evidence="3">Tetratricopeptide repeat protein</fullName>
    </recommendedName>
</protein>
<evidence type="ECO:0000313" key="1">
    <source>
        <dbReference type="EMBL" id="KUL21588.1"/>
    </source>
</evidence>
<evidence type="ECO:0000313" key="2">
    <source>
        <dbReference type="Proteomes" id="UP000053244"/>
    </source>
</evidence>
<comment type="caution">
    <text evidence="1">The sequence shown here is derived from an EMBL/GenBank/DDBJ whole genome shotgun (WGS) entry which is preliminary data.</text>
</comment>
<dbReference type="EMBL" id="LLZH01000351">
    <property type="protein sequence ID" value="KUL21588.1"/>
    <property type="molecule type" value="Genomic_DNA"/>
</dbReference>
<reference evidence="1 2" key="1">
    <citation type="submission" date="2015-10" db="EMBL/GenBank/DDBJ databases">
        <authorList>
            <person name="Gilbert D.G."/>
        </authorList>
    </citation>
    <scope>NUCLEOTIDE SEQUENCE [LARGE SCALE GENOMIC DNA]</scope>
    <source>
        <strain evidence="1 2">NRRL B-16712</strain>
    </source>
</reference>
<dbReference type="InterPro" id="IPR011990">
    <property type="entry name" value="TPR-like_helical_dom_sf"/>
</dbReference>
<dbReference type="Proteomes" id="UP000053244">
    <property type="component" value="Unassembled WGS sequence"/>
</dbReference>
<keyword evidence="2" id="KW-1185">Reference proteome</keyword>
<sequence>MTDLLSALVGAPSWAASERLVTDHPWLLSEEAGRVMAARIAAARAAGNEGVVRAYEAHRAFLADAHRDGPAAAFRRRVLDAIPATLHTPWLAAARSSETYLLDRGDGDLTRAIGDLGLLLAHPAFDEAPADRRALMIHARGTALIDRYHAGGDPDDLDRAIGAFATAVAITAEDDPDHPDYLAARGNALAQRHDRTGDLQDLRDSIAALHAVLRIVEPDDEQLPRHLGELAASYGALHDITGEPAHLTTAIETARQAVDATDRSPDGADCAALLNNLVNCLVLSYERSGDLADLRSAVGHAQRAADLGAGEDYFPDLLTTLGSTLLLQYERDGSPGTLDRAVDALDQAAPLLASGDPDRVITLGALATARISRFERGGATGDLDAATTELAEALGGIDPDTPRAALLRTTLGQVLLHRHARLGDAWDLTEALDCFAAAVEPAGQAPRILPVVLAGLGAGHRRAYMGAGDVGHLADGVTAYRDACAHAQSAQPEIALNAGTEWGRWASARQDWPEAAHAYEQAMGAAEQLFRTQFDRTDKEVWLGAAGGLATATAEAHGRAGRPGDAVLALERGRGQLLSEALRGELAVRRPDLAERFRERNEQWRRLRWEPPLWTWSEDIDDTDREST</sequence>
<accession>A0A101J7H0</accession>
<dbReference type="SUPFAM" id="SSF48452">
    <property type="entry name" value="TPR-like"/>
    <property type="match status" value="1"/>
</dbReference>
<gene>
    <name evidence="1" type="ORF">ADL15_50360</name>
</gene>
<dbReference type="Gene3D" id="1.25.40.10">
    <property type="entry name" value="Tetratricopeptide repeat domain"/>
    <property type="match status" value="2"/>
</dbReference>
<dbReference type="RefSeq" id="WP_067708568.1">
    <property type="nucleotide sequence ID" value="NZ_LLZH01000351.1"/>
</dbReference>
<dbReference type="AlphaFoldDB" id="A0A101J7H0"/>
<name>A0A101J7H0_9ACTN</name>
<dbReference type="OrthoDB" id="3206999at2"/>
<organism evidence="1 2">
    <name type="scientific">Actinoplanes awajinensis subsp. mycoplanecinus</name>
    <dbReference type="NCBI Taxonomy" id="135947"/>
    <lineage>
        <taxon>Bacteria</taxon>
        <taxon>Bacillati</taxon>
        <taxon>Actinomycetota</taxon>
        <taxon>Actinomycetes</taxon>
        <taxon>Micromonosporales</taxon>
        <taxon>Micromonosporaceae</taxon>
        <taxon>Actinoplanes</taxon>
    </lineage>
</organism>